<dbReference type="InterPro" id="IPR013355">
    <property type="entry name" value="Pilus_4_PilQ"/>
</dbReference>
<dbReference type="PANTHER" id="PTHR30604:SF1">
    <property type="entry name" value="DNA UTILIZATION PROTEIN HOFQ"/>
    <property type="match status" value="1"/>
</dbReference>
<evidence type="ECO:0000256" key="6">
    <source>
        <dbReference type="ARBA" id="ARBA00023136"/>
    </source>
</evidence>
<keyword evidence="12" id="KW-1185">Reference proteome</keyword>
<reference evidence="11 12" key="2">
    <citation type="journal article" date="2021" name="Int. J. Syst. Evol. Microbiol.">
        <title>Isolation and Polyphasic Characterization of Desulfuromonas versatilis sp. Nov., an Electrogenic Bacteria Capable of Versatile Metabolism Isolated from a Graphene Oxide-Reducing Enrichment Culture.</title>
        <authorList>
            <person name="Xie L."/>
            <person name="Yoshida N."/>
            <person name="Ishii S."/>
            <person name="Meng L."/>
        </authorList>
    </citation>
    <scope>NUCLEOTIDE SEQUENCE [LARGE SCALE GENOMIC DNA]</scope>
    <source>
        <strain evidence="11 12">NIT-T3</strain>
    </source>
</reference>
<evidence type="ECO:0000256" key="9">
    <source>
        <dbReference type="RuleBase" id="RU004004"/>
    </source>
</evidence>
<keyword evidence="4" id="KW-0732">Signal</keyword>
<evidence type="ECO:0000256" key="7">
    <source>
        <dbReference type="ARBA" id="ARBA00023237"/>
    </source>
</evidence>
<proteinExistence type="inferred from homology"/>
<comment type="similarity">
    <text evidence="8">Belongs to the bacterial secretin family.</text>
</comment>
<dbReference type="InterPro" id="IPR005644">
    <property type="entry name" value="NolW-like"/>
</dbReference>
<feature type="domain" description="Secretin/TonB short N-terminal" evidence="10">
    <location>
        <begin position="462"/>
        <end position="510"/>
    </location>
</feature>
<dbReference type="InterPro" id="IPR038591">
    <property type="entry name" value="NolW-like_sf"/>
</dbReference>
<dbReference type="InterPro" id="IPR051808">
    <property type="entry name" value="Type_IV_pilus_biogenesis"/>
</dbReference>
<evidence type="ECO:0000313" key="11">
    <source>
        <dbReference type="EMBL" id="BCR04683.1"/>
    </source>
</evidence>
<dbReference type="Pfam" id="PF11741">
    <property type="entry name" value="AMIN"/>
    <property type="match status" value="1"/>
</dbReference>
<dbReference type="InterPro" id="IPR021731">
    <property type="entry name" value="AMIN_dom"/>
</dbReference>
<dbReference type="Pfam" id="PF00263">
    <property type="entry name" value="Secretin"/>
    <property type="match status" value="1"/>
</dbReference>
<dbReference type="Pfam" id="PF21305">
    <property type="entry name" value="type_II_gspD_N0"/>
    <property type="match status" value="1"/>
</dbReference>
<reference evidence="11 12" key="1">
    <citation type="journal article" date="2016" name="C (Basel)">
        <title>Selective Growth of and Electricity Production by Marine Exoelectrogenic Bacteria in Self-Aggregated Hydrogel of Microbially Reduced Graphene Oxide.</title>
        <authorList>
            <person name="Yoshida N."/>
            <person name="Goto Y."/>
            <person name="Miyata Y."/>
        </authorList>
    </citation>
    <scope>NUCLEOTIDE SEQUENCE [LARGE SCALE GENOMIC DNA]</scope>
    <source>
        <strain evidence="11 12">NIT-T3</strain>
    </source>
</reference>
<dbReference type="EMBL" id="AP024355">
    <property type="protein sequence ID" value="BCR04683.1"/>
    <property type="molecule type" value="Genomic_DNA"/>
</dbReference>
<name>A0ABN6DX27_9BACT</name>
<evidence type="ECO:0000256" key="3">
    <source>
        <dbReference type="ARBA" id="ARBA00022692"/>
    </source>
</evidence>
<dbReference type="InterPro" id="IPR049371">
    <property type="entry name" value="GspD-like_N0"/>
</dbReference>
<evidence type="ECO:0000256" key="2">
    <source>
        <dbReference type="ARBA" id="ARBA00022448"/>
    </source>
</evidence>
<dbReference type="Pfam" id="PF03958">
    <property type="entry name" value="Secretin_N"/>
    <property type="match status" value="1"/>
</dbReference>
<dbReference type="InterPro" id="IPR004846">
    <property type="entry name" value="T2SS/T3SS_dom"/>
</dbReference>
<evidence type="ECO:0000256" key="8">
    <source>
        <dbReference type="RuleBase" id="RU004003"/>
    </source>
</evidence>
<dbReference type="InterPro" id="IPR011662">
    <property type="entry name" value="Secretin/TonB_short_N"/>
</dbReference>
<sequence length="834" mass="88264">MASPVPARAEEGGQGKNRILGITADADKTQPTINIQTKDPVGYRYTVYDSFDPIRVVIDYPNMDVAGVGQVVAVNLPGVQEVRISSHELATGQLGRVEILLEKPAGYNVHLSGTSFRVTFSGAPAKPAVQETALAKPQIAAPVAAAPAGAATAASVVKSVDVEPGRATLFTDGILEDFKFFSLSAPPRLVVDLFGVKPGFAERAFSSANGFSQIRVGTYDNRTRFVFDAQGDQLPRHDVLQQDSAVQVTWEGTGAPISPAPRPAGTSVSVEAVDFQVRGGRSVFTVTLSGPAQVTETVARGDIVRFGVKNASISRALRRIIDPSAFPSSVRMITPYTVQEKGGQEVRFAVELKGPVPYSLQQEGNNLVFWVDNGAFAEVSPAPLSTVTVPVAPAVAAGVAPAIPGVTAARPIVPAAAPVAPRLEPEAVAIPKAVYTGQKISLVFDDADIRKILQLIAEVSELNIIVSDEVKGTITLRLIDVPWDQALDLVMDIKDLGMLREGNVVRVLPKGKIREMEEARFTAARTKEKLEDLSTKVISVSYSDLANVAAPSRELLTERGKITEDKRNKQLIITDVPAAVGEVVKLVKILDTPERQVMIEARIVEASSTFSRDVGVKWGISSGKTDADPNFNVGLGGSFLISPPAAGAVGAAGLGSGITFGQVGIDSTVLDLRISALESAGQGKVISTPRVSTLNGGEAKISQGTKIPYVSSDGDSVKTEFVDANLELNVKPVINPDNSIILDIEATNSSIGTNVSVGVGSAPSIDTKEAKTKVLVRDGETTVIGGIFVESENSSDAGVPWLMEIPILGHLFKSRNDSNQRSELLIFITPRIVQ</sequence>
<keyword evidence="3" id="KW-0812">Transmembrane</keyword>
<organism evidence="11 12">
    <name type="scientific">Desulfuromonas versatilis</name>
    <dbReference type="NCBI Taxonomy" id="2802975"/>
    <lineage>
        <taxon>Bacteria</taxon>
        <taxon>Pseudomonadati</taxon>
        <taxon>Thermodesulfobacteriota</taxon>
        <taxon>Desulfuromonadia</taxon>
        <taxon>Desulfuromonadales</taxon>
        <taxon>Desulfuromonadaceae</taxon>
        <taxon>Desulfuromonas</taxon>
    </lineage>
</organism>
<keyword evidence="7" id="KW-0998">Cell outer membrane</keyword>
<protein>
    <submittedName>
        <fullName evidence="11">Type IV pilus modification protein PilQ</fullName>
    </submittedName>
</protein>
<keyword evidence="2 9" id="KW-0813">Transport</keyword>
<dbReference type="SMART" id="SM00965">
    <property type="entry name" value="STN"/>
    <property type="match status" value="1"/>
</dbReference>
<evidence type="ECO:0000256" key="5">
    <source>
        <dbReference type="ARBA" id="ARBA00022927"/>
    </source>
</evidence>
<dbReference type="Gene3D" id="3.30.1370.120">
    <property type="match status" value="1"/>
</dbReference>
<dbReference type="Proteomes" id="UP001319827">
    <property type="component" value="Chromosome"/>
</dbReference>
<evidence type="ECO:0000259" key="10">
    <source>
        <dbReference type="SMART" id="SM00965"/>
    </source>
</evidence>
<dbReference type="PRINTS" id="PR00811">
    <property type="entry name" value="BCTERIALGSPD"/>
</dbReference>
<evidence type="ECO:0000256" key="4">
    <source>
        <dbReference type="ARBA" id="ARBA00022729"/>
    </source>
</evidence>
<evidence type="ECO:0000313" key="12">
    <source>
        <dbReference type="Proteomes" id="UP001319827"/>
    </source>
</evidence>
<keyword evidence="6" id="KW-0472">Membrane</keyword>
<dbReference type="NCBIfam" id="TIGR02515">
    <property type="entry name" value="IV_pilus_PilQ"/>
    <property type="match status" value="1"/>
</dbReference>
<dbReference type="PANTHER" id="PTHR30604">
    <property type="entry name" value="PROTEIN TRANSPORT PROTEIN HOFQ"/>
    <property type="match status" value="1"/>
</dbReference>
<evidence type="ECO:0000256" key="1">
    <source>
        <dbReference type="ARBA" id="ARBA00004370"/>
    </source>
</evidence>
<dbReference type="Gene3D" id="2.60.40.3500">
    <property type="match status" value="2"/>
</dbReference>
<dbReference type="Gene3D" id="3.30.1370.130">
    <property type="match status" value="1"/>
</dbReference>
<comment type="subcellular location">
    <subcellularLocation>
        <location evidence="9">Cell outer membrane</location>
    </subcellularLocation>
    <subcellularLocation>
        <location evidence="1">Membrane</location>
    </subcellularLocation>
</comment>
<accession>A0ABN6DX27</accession>
<keyword evidence="5" id="KW-0653">Protein transport</keyword>
<dbReference type="RefSeq" id="WP_221252137.1">
    <property type="nucleotide sequence ID" value="NZ_AP024355.1"/>
</dbReference>
<dbReference type="InterPro" id="IPR001775">
    <property type="entry name" value="GspD/PilQ"/>
</dbReference>
<gene>
    <name evidence="11" type="primary">pilQ</name>
    <name evidence="11" type="ORF">DESUT3_17520</name>
</gene>